<name>A0A412WGF4_9BACT</name>
<accession>A0A412WGF4</accession>
<protein>
    <submittedName>
        <fullName evidence="1">Uncharacterized protein</fullName>
    </submittedName>
</protein>
<dbReference type="Proteomes" id="UP000283426">
    <property type="component" value="Unassembled WGS sequence"/>
</dbReference>
<dbReference type="EMBL" id="QRYW01000019">
    <property type="protein sequence ID" value="RGV26287.1"/>
    <property type="molecule type" value="Genomic_DNA"/>
</dbReference>
<organism evidence="1 2">
    <name type="scientific">Odoribacter splanchnicus</name>
    <dbReference type="NCBI Taxonomy" id="28118"/>
    <lineage>
        <taxon>Bacteria</taxon>
        <taxon>Pseudomonadati</taxon>
        <taxon>Bacteroidota</taxon>
        <taxon>Bacteroidia</taxon>
        <taxon>Bacteroidales</taxon>
        <taxon>Odoribacteraceae</taxon>
        <taxon>Odoribacter</taxon>
    </lineage>
</organism>
<proteinExistence type="predicted"/>
<gene>
    <name evidence="1" type="ORF">DWW24_09860</name>
</gene>
<dbReference type="Pfam" id="PF19781">
    <property type="entry name" value="DUF6266"/>
    <property type="match status" value="1"/>
</dbReference>
<dbReference type="RefSeq" id="WP_118108052.1">
    <property type="nucleotide sequence ID" value="NZ_QRYW01000019.1"/>
</dbReference>
<dbReference type="InterPro" id="IPR046233">
    <property type="entry name" value="DUF6266"/>
</dbReference>
<sequence length="209" mass="23306">MAEFNSYLLGKAKKSVGNITLCYTKRKNIARAKVFSRKDNPTPEVLVQRAKLGLLVRMVRPFLPVLRKSFVGIGKGSASNAFVACNMKAVTVDEQYAATVDFARLSVASGILNPPKVTVAYDEEEESFQFMQEVQPEEDGYAFFDDRVYGVLYETERNRSRLVVLKNRGESGITSYALPDEWDASKVEVYAFALQKNGRAASDSVHLTV</sequence>
<reference evidence="1 2" key="1">
    <citation type="submission" date="2018-08" db="EMBL/GenBank/DDBJ databases">
        <title>A genome reference for cultivated species of the human gut microbiota.</title>
        <authorList>
            <person name="Zou Y."/>
            <person name="Xue W."/>
            <person name="Luo G."/>
        </authorList>
    </citation>
    <scope>NUCLEOTIDE SEQUENCE [LARGE SCALE GENOMIC DNA]</scope>
    <source>
        <strain evidence="1 2">AF14-6AC</strain>
    </source>
</reference>
<evidence type="ECO:0000313" key="2">
    <source>
        <dbReference type="Proteomes" id="UP000283426"/>
    </source>
</evidence>
<evidence type="ECO:0000313" key="1">
    <source>
        <dbReference type="EMBL" id="RGV26287.1"/>
    </source>
</evidence>
<comment type="caution">
    <text evidence="1">The sequence shown here is derived from an EMBL/GenBank/DDBJ whole genome shotgun (WGS) entry which is preliminary data.</text>
</comment>
<dbReference type="AlphaFoldDB" id="A0A412WGF4"/>